<reference evidence="2" key="1">
    <citation type="submission" date="2014-09" db="EMBL/GenBank/DDBJ databases">
        <authorList>
            <person name="Magalhaes I.L.F."/>
            <person name="Oliveira U."/>
            <person name="Santos F.R."/>
            <person name="Vidigal T.H.D.A."/>
            <person name="Brescovit A.D."/>
            <person name="Santos A.J."/>
        </authorList>
    </citation>
    <scope>NUCLEOTIDE SEQUENCE</scope>
    <source>
        <tissue evidence="2">Shoot tissue taken approximately 20 cm above the soil surface</tissue>
    </source>
</reference>
<evidence type="ECO:0000256" key="1">
    <source>
        <dbReference type="SAM" id="MobiDB-lite"/>
    </source>
</evidence>
<feature type="region of interest" description="Disordered" evidence="1">
    <location>
        <begin position="1"/>
        <end position="46"/>
    </location>
</feature>
<dbReference type="AlphaFoldDB" id="A0A0A9F441"/>
<accession>A0A0A9F441</accession>
<sequence>MARRHDTTQHSTSKKQSRRARSRSGAPVQKIAGSGLSGKRSRKSWK</sequence>
<reference evidence="2" key="2">
    <citation type="journal article" date="2015" name="Data Brief">
        <title>Shoot transcriptome of the giant reed, Arundo donax.</title>
        <authorList>
            <person name="Barrero R.A."/>
            <person name="Guerrero F.D."/>
            <person name="Moolhuijzen P."/>
            <person name="Goolsby J.A."/>
            <person name="Tidwell J."/>
            <person name="Bellgard S.E."/>
            <person name="Bellgard M.I."/>
        </authorList>
    </citation>
    <scope>NUCLEOTIDE SEQUENCE</scope>
    <source>
        <tissue evidence="2">Shoot tissue taken approximately 20 cm above the soil surface</tissue>
    </source>
</reference>
<name>A0A0A9F441_ARUDO</name>
<feature type="compositionally biased region" description="Basic residues" evidence="1">
    <location>
        <begin position="12"/>
        <end position="22"/>
    </location>
</feature>
<organism evidence="2">
    <name type="scientific">Arundo donax</name>
    <name type="common">Giant reed</name>
    <name type="synonym">Donax arundinaceus</name>
    <dbReference type="NCBI Taxonomy" id="35708"/>
    <lineage>
        <taxon>Eukaryota</taxon>
        <taxon>Viridiplantae</taxon>
        <taxon>Streptophyta</taxon>
        <taxon>Embryophyta</taxon>
        <taxon>Tracheophyta</taxon>
        <taxon>Spermatophyta</taxon>
        <taxon>Magnoliopsida</taxon>
        <taxon>Liliopsida</taxon>
        <taxon>Poales</taxon>
        <taxon>Poaceae</taxon>
        <taxon>PACMAD clade</taxon>
        <taxon>Arundinoideae</taxon>
        <taxon>Arundineae</taxon>
        <taxon>Arundo</taxon>
    </lineage>
</organism>
<evidence type="ECO:0000313" key="2">
    <source>
        <dbReference type="EMBL" id="JAE07800.1"/>
    </source>
</evidence>
<protein>
    <submittedName>
        <fullName evidence="2">Uncharacterized protein</fullName>
    </submittedName>
</protein>
<proteinExistence type="predicted"/>
<dbReference type="EMBL" id="GBRH01190096">
    <property type="protein sequence ID" value="JAE07800.1"/>
    <property type="molecule type" value="Transcribed_RNA"/>
</dbReference>